<dbReference type="PATRIC" id="fig|1240687.3.peg.1284"/>
<comment type="caution">
    <text evidence="1">The sequence shown here is derived from an EMBL/GenBank/DDBJ whole genome shotgun (WGS) entry which is preliminary data.</text>
</comment>
<dbReference type="Proteomes" id="UP000011980">
    <property type="component" value="Unassembled WGS sequence"/>
</dbReference>
<accession>M6FQZ1</accession>
<evidence type="ECO:0000313" key="1">
    <source>
        <dbReference type="EMBL" id="EMK25141.1"/>
    </source>
</evidence>
<dbReference type="EMBL" id="ANCE01000070">
    <property type="protein sequence ID" value="EMK25141.1"/>
    <property type="molecule type" value="Genomic_DNA"/>
</dbReference>
<proteinExistence type="predicted"/>
<name>M6FQZ1_9LEPT</name>
<protein>
    <submittedName>
        <fullName evidence="1">Uncharacterized protein</fullName>
    </submittedName>
</protein>
<organism evidence="1 2">
    <name type="scientific">Leptospira kirschneri serovar Bulgarica str. Nikolaevo</name>
    <dbReference type="NCBI Taxonomy" id="1240687"/>
    <lineage>
        <taxon>Bacteria</taxon>
        <taxon>Pseudomonadati</taxon>
        <taxon>Spirochaetota</taxon>
        <taxon>Spirochaetia</taxon>
        <taxon>Leptospirales</taxon>
        <taxon>Leptospiraceae</taxon>
        <taxon>Leptospira</taxon>
    </lineage>
</organism>
<dbReference type="AlphaFoldDB" id="M6FQZ1"/>
<sequence>MSHLKNFSFFILQSKNVLFLKFSFLFVFKPETFSHKLLFCIDFFV</sequence>
<reference evidence="1 2" key="1">
    <citation type="submission" date="2013-01" db="EMBL/GenBank/DDBJ databases">
        <authorList>
            <person name="Harkins D.M."/>
            <person name="Durkin A.S."/>
            <person name="Brinkac L.M."/>
            <person name="Haft D.H."/>
            <person name="Selengut J.D."/>
            <person name="Sanka R."/>
            <person name="DePew J."/>
            <person name="Purushe J."/>
            <person name="Galloway R.L."/>
            <person name="Vinetz J.M."/>
            <person name="Sutton G.G."/>
            <person name="Nierman W.C."/>
            <person name="Fouts D.E."/>
        </authorList>
    </citation>
    <scope>NUCLEOTIDE SEQUENCE [LARGE SCALE GENOMIC DNA]</scope>
    <source>
        <strain evidence="1 2">Nikolaevo</strain>
    </source>
</reference>
<gene>
    <name evidence="1" type="ORF">LEP1GSC008_2849</name>
</gene>
<evidence type="ECO:0000313" key="2">
    <source>
        <dbReference type="Proteomes" id="UP000011980"/>
    </source>
</evidence>